<dbReference type="eggNOG" id="KOG0647">
    <property type="taxonomic scope" value="Eukaryota"/>
</dbReference>
<evidence type="ECO:0000313" key="5">
    <source>
        <dbReference type="EMBL" id="KCV71783.1"/>
    </source>
</evidence>
<accession>A0A058ZCX7</accession>
<dbReference type="GeneID" id="20525925"/>
<dbReference type="STRING" id="691883.A0A058ZCX7"/>
<evidence type="ECO:0000256" key="3">
    <source>
        <dbReference type="PROSITE-ProRule" id="PRU00221"/>
    </source>
</evidence>
<dbReference type="Pfam" id="PF00400">
    <property type="entry name" value="WD40"/>
    <property type="match status" value="2"/>
</dbReference>
<sequence>MAFNQLVSRSNTFGSSHQNSAAPKMVLTELPNPPKDSISSLSFSTASNTLAGSSWDGTISAWNIRPNPNYVYAPGSEQPTNVPAFIGETAFTAGQSGQSPPLLTCSWWHHEPMIVTGSADHKVSLHNIQTNQTTQLGMHNAPVSCSRALSFPSPMVVTSSWDKTIKYWDGRSPDAVSVVQVPERVYLMDVRDNLLAVSLANQQILVFDMTKSPNTPAYVLSPTADNTDPKNVRPAPINHYANIGGVVNMDLGARRQHSALAILRNNCLAYGTIEARVAIHYLDPAQHKANGFTFRCHRVEPPNSPAQIFAVNSISVHQTHGTFVTCGSDGTYATWDKDSKTRLYRSQVHNSPFPPITASAINAQGNMLAFAAGDDWSQGYDPARMAQPVRVIIHHLIDSQVVPRKKP</sequence>
<feature type="repeat" description="WD" evidence="3">
    <location>
        <begin position="31"/>
        <end position="65"/>
    </location>
</feature>
<proteinExistence type="predicted"/>
<keyword evidence="1 3" id="KW-0853">WD repeat</keyword>
<dbReference type="AlphaFoldDB" id="A0A058ZCX7"/>
<gene>
    <name evidence="5" type="ORF">H696_01200</name>
</gene>
<name>A0A058ZCX7_FONAL</name>
<dbReference type="RefSeq" id="XP_009493361.1">
    <property type="nucleotide sequence ID" value="XM_009495086.1"/>
</dbReference>
<dbReference type="OMA" id="EAMDQSI"/>
<dbReference type="Gene3D" id="2.130.10.10">
    <property type="entry name" value="YVTN repeat-like/Quinoprotein amine dehydrogenase"/>
    <property type="match status" value="1"/>
</dbReference>
<evidence type="ECO:0000256" key="2">
    <source>
        <dbReference type="ARBA" id="ARBA00022737"/>
    </source>
</evidence>
<dbReference type="OrthoDB" id="256303at2759"/>
<protein>
    <submittedName>
        <fullName evidence="5">Uncharacterized protein</fullName>
    </submittedName>
</protein>
<feature type="region of interest" description="Disordered" evidence="4">
    <location>
        <begin position="1"/>
        <end position="20"/>
    </location>
</feature>
<dbReference type="InterPro" id="IPR019775">
    <property type="entry name" value="WD40_repeat_CS"/>
</dbReference>
<dbReference type="PANTHER" id="PTHR10971">
    <property type="entry name" value="MRNA EXPORT FACTOR AND BUB3"/>
    <property type="match status" value="1"/>
</dbReference>
<reference evidence="5" key="1">
    <citation type="submission" date="2013-04" db="EMBL/GenBank/DDBJ databases">
        <title>The Genome Sequence of Fonticula alba ATCC 38817.</title>
        <authorList>
            <consortium name="The Broad Institute Genomics Platform"/>
            <person name="Russ C."/>
            <person name="Cuomo C."/>
            <person name="Burger G."/>
            <person name="Gray M.W."/>
            <person name="Holland P.W.H."/>
            <person name="King N."/>
            <person name="Lang F.B.F."/>
            <person name="Roger A.J."/>
            <person name="Ruiz-Trillo I."/>
            <person name="Brown M."/>
            <person name="Walker B."/>
            <person name="Young S."/>
            <person name="Zeng Q."/>
            <person name="Gargeya S."/>
            <person name="Fitzgerald M."/>
            <person name="Haas B."/>
            <person name="Abouelleil A."/>
            <person name="Allen A.W."/>
            <person name="Alvarado L."/>
            <person name="Arachchi H.M."/>
            <person name="Berlin A.M."/>
            <person name="Chapman S.B."/>
            <person name="Gainer-Dewar J."/>
            <person name="Goldberg J."/>
            <person name="Griggs A."/>
            <person name="Gujja S."/>
            <person name="Hansen M."/>
            <person name="Howarth C."/>
            <person name="Imamovic A."/>
            <person name="Ireland A."/>
            <person name="Larimer J."/>
            <person name="McCowan C."/>
            <person name="Murphy C."/>
            <person name="Pearson M."/>
            <person name="Poon T.W."/>
            <person name="Priest M."/>
            <person name="Roberts A."/>
            <person name="Saif S."/>
            <person name="Shea T."/>
            <person name="Sisk P."/>
            <person name="Sykes S."/>
            <person name="Wortman J."/>
            <person name="Nusbaum C."/>
            <person name="Birren B."/>
        </authorList>
    </citation>
    <scope>NUCLEOTIDE SEQUENCE [LARGE SCALE GENOMIC DNA]</scope>
    <source>
        <strain evidence="5">ATCC 38817</strain>
    </source>
</reference>
<evidence type="ECO:0000313" key="6">
    <source>
        <dbReference type="Proteomes" id="UP000030693"/>
    </source>
</evidence>
<dbReference type="EMBL" id="KB932202">
    <property type="protein sequence ID" value="KCV71783.1"/>
    <property type="molecule type" value="Genomic_DNA"/>
</dbReference>
<evidence type="ECO:0000256" key="4">
    <source>
        <dbReference type="SAM" id="MobiDB-lite"/>
    </source>
</evidence>
<dbReference type="InterPro" id="IPR036322">
    <property type="entry name" value="WD40_repeat_dom_sf"/>
</dbReference>
<dbReference type="PROSITE" id="PS50082">
    <property type="entry name" value="WD_REPEATS_2"/>
    <property type="match status" value="1"/>
</dbReference>
<dbReference type="SUPFAM" id="SSF50978">
    <property type="entry name" value="WD40 repeat-like"/>
    <property type="match status" value="1"/>
</dbReference>
<keyword evidence="2" id="KW-0677">Repeat</keyword>
<dbReference type="SMART" id="SM00320">
    <property type="entry name" value="WD40"/>
    <property type="match status" value="5"/>
</dbReference>
<dbReference type="InterPro" id="IPR015943">
    <property type="entry name" value="WD40/YVTN_repeat-like_dom_sf"/>
</dbReference>
<organism evidence="5">
    <name type="scientific">Fonticula alba</name>
    <name type="common">Slime mold</name>
    <dbReference type="NCBI Taxonomy" id="691883"/>
    <lineage>
        <taxon>Eukaryota</taxon>
        <taxon>Rotosphaerida</taxon>
        <taxon>Fonticulaceae</taxon>
        <taxon>Fonticula</taxon>
    </lineage>
</organism>
<dbReference type="Proteomes" id="UP000030693">
    <property type="component" value="Unassembled WGS sequence"/>
</dbReference>
<keyword evidence="6" id="KW-1185">Reference proteome</keyword>
<dbReference type="PROSITE" id="PS00678">
    <property type="entry name" value="WD_REPEATS_1"/>
    <property type="match status" value="1"/>
</dbReference>
<evidence type="ECO:0000256" key="1">
    <source>
        <dbReference type="ARBA" id="ARBA00022574"/>
    </source>
</evidence>
<dbReference type="InterPro" id="IPR001680">
    <property type="entry name" value="WD40_rpt"/>
</dbReference>